<gene>
    <name evidence="7" type="primary">rfaL</name>
    <name evidence="7" type="ORF">M8014_13650</name>
</gene>
<evidence type="ECO:0000256" key="5">
    <source>
        <dbReference type="SAM" id="Phobius"/>
    </source>
</evidence>
<dbReference type="PANTHER" id="PTHR37422:SF17">
    <property type="entry name" value="O-ANTIGEN LIGASE"/>
    <property type="match status" value="1"/>
</dbReference>
<accession>A0A9J6Q2Z9</accession>
<keyword evidence="8" id="KW-1185">Reference proteome</keyword>
<evidence type="ECO:0000256" key="3">
    <source>
        <dbReference type="ARBA" id="ARBA00022989"/>
    </source>
</evidence>
<dbReference type="InterPro" id="IPR051533">
    <property type="entry name" value="WaaL-like"/>
</dbReference>
<feature type="transmembrane region" description="Helical" evidence="5">
    <location>
        <begin position="38"/>
        <end position="55"/>
    </location>
</feature>
<dbReference type="NCBIfam" id="NF012031">
    <property type="entry name" value="PRK15487.1"/>
    <property type="match status" value="1"/>
</dbReference>
<dbReference type="GO" id="GO:0016020">
    <property type="term" value="C:membrane"/>
    <property type="evidence" value="ECO:0007669"/>
    <property type="project" value="UniProtKB-SubCell"/>
</dbReference>
<protein>
    <submittedName>
        <fullName evidence="7">O-antigen ligase RfaL</fullName>
    </submittedName>
</protein>
<keyword evidence="7" id="KW-0436">Ligase</keyword>
<dbReference type="Pfam" id="PF04932">
    <property type="entry name" value="Wzy_C"/>
    <property type="match status" value="1"/>
</dbReference>
<dbReference type="Proteomes" id="UP001063816">
    <property type="component" value="Unassembled WGS sequence"/>
</dbReference>
<proteinExistence type="predicted"/>
<keyword evidence="4 5" id="KW-0472">Membrane</keyword>
<dbReference type="GO" id="GO:0016874">
    <property type="term" value="F:ligase activity"/>
    <property type="evidence" value="ECO:0007669"/>
    <property type="project" value="UniProtKB-KW"/>
</dbReference>
<evidence type="ECO:0000313" key="7">
    <source>
        <dbReference type="EMBL" id="MCU6665385.1"/>
    </source>
</evidence>
<reference evidence="7" key="1">
    <citation type="submission" date="2022-05" db="EMBL/GenBank/DDBJ databases">
        <title>Description of a novel species of Leclercia; Leclercia tamurae and the Proposal for a Novel Genus Silvania gen. nov. Containing Two Novel Species Silvania hatchlandensis sp. nov. and Silvania confinis sp. nov. Isolated from the Rhizosphere of Oak.</title>
        <authorList>
            <person name="Maddock D.W."/>
            <person name="Brady C.L."/>
            <person name="Denman S."/>
            <person name="Arnold D."/>
        </authorList>
    </citation>
    <scope>NUCLEOTIDE SEQUENCE</scope>
    <source>
        <strain evidence="7">H19S6</strain>
    </source>
</reference>
<evidence type="ECO:0000256" key="4">
    <source>
        <dbReference type="ARBA" id="ARBA00023136"/>
    </source>
</evidence>
<evidence type="ECO:0000256" key="1">
    <source>
        <dbReference type="ARBA" id="ARBA00004141"/>
    </source>
</evidence>
<dbReference type="RefSeq" id="WP_271283096.1">
    <property type="nucleotide sequence ID" value="NZ_JAMGZK010000050.1"/>
</dbReference>
<feature type="transmembrane region" description="Helical" evidence="5">
    <location>
        <begin position="16"/>
        <end position="32"/>
    </location>
</feature>
<comment type="subcellular location">
    <subcellularLocation>
        <location evidence="1">Membrane</location>
        <topology evidence="1">Multi-pass membrane protein</topology>
    </subcellularLocation>
</comment>
<evidence type="ECO:0000313" key="8">
    <source>
        <dbReference type="Proteomes" id="UP001063816"/>
    </source>
</evidence>
<feature type="transmembrane region" description="Helical" evidence="5">
    <location>
        <begin position="165"/>
        <end position="183"/>
    </location>
</feature>
<keyword evidence="2 5" id="KW-0812">Transmembrane</keyword>
<dbReference type="AlphaFoldDB" id="A0A9J6Q2Z9"/>
<feature type="transmembrane region" description="Helical" evidence="5">
    <location>
        <begin position="321"/>
        <end position="341"/>
    </location>
</feature>
<evidence type="ECO:0000259" key="6">
    <source>
        <dbReference type="Pfam" id="PF04932"/>
    </source>
</evidence>
<dbReference type="PANTHER" id="PTHR37422">
    <property type="entry name" value="TEICHURONIC ACID BIOSYNTHESIS PROTEIN TUAE"/>
    <property type="match status" value="1"/>
</dbReference>
<feature type="transmembrane region" description="Helical" evidence="5">
    <location>
        <begin position="229"/>
        <end position="249"/>
    </location>
</feature>
<feature type="transmembrane region" description="Helical" evidence="5">
    <location>
        <begin position="67"/>
        <end position="85"/>
    </location>
</feature>
<dbReference type="EMBL" id="JAMGZK010000050">
    <property type="protein sequence ID" value="MCU6665385.1"/>
    <property type="molecule type" value="Genomic_DNA"/>
</dbReference>
<organism evidence="7 8">
    <name type="scientific">Silvania hatchlandensis</name>
    <dbReference type="NCBI Taxonomy" id="2926469"/>
    <lineage>
        <taxon>Bacteria</taxon>
        <taxon>Pseudomonadati</taxon>
        <taxon>Pseudomonadota</taxon>
        <taxon>Gammaproteobacteria</taxon>
        <taxon>Enterobacterales</taxon>
        <taxon>Enterobacteriaceae</taxon>
        <taxon>Silvania</taxon>
    </lineage>
</organism>
<sequence>MIQTLFFFNEKKNWQLCWNRTLVFLFIATYFLDNITRYKHLIVILMTITAIVYLCKNFKDYISAFKTFLFGSVVFLTVAVLLSLLQTPDFKASLKSINNSVIENMLLCSFTIPVLLRNERKELISKLIFSSFLCALILCCLAELFSYYQDFKNDIRPFTDYRHRSISDALVFLFPALLNLWLIKSAKYRIAFLIIGAAYLFLLLGTLSRGAWLAVLLVGLVWTVMYKQWKLLIAGGIVAAVIVTALFAHKEMSAKLAYKLQQTDSSSRYTNGTQGSAFDLIMENPIKGYGFGNKAYDDVYNKRVVDYPAWISRESIGPHNLALFVWFGTGLLGLAGLLLVYAGVIKECLSNAFRENRYSPLNAYIIIMLSFFGYFIVRGNFEQIELDLLGIFAGFLLAMKNKKA</sequence>
<evidence type="ECO:0000256" key="2">
    <source>
        <dbReference type="ARBA" id="ARBA00022692"/>
    </source>
</evidence>
<name>A0A9J6Q2Z9_9ENTR</name>
<dbReference type="InterPro" id="IPR007016">
    <property type="entry name" value="O-antigen_ligase-rel_domated"/>
</dbReference>
<feature type="transmembrane region" description="Helical" evidence="5">
    <location>
        <begin position="190"/>
        <end position="223"/>
    </location>
</feature>
<comment type="caution">
    <text evidence="7">The sequence shown here is derived from an EMBL/GenBank/DDBJ whole genome shotgun (WGS) entry which is preliminary data.</text>
</comment>
<feature type="domain" description="O-antigen ligase-related" evidence="6">
    <location>
        <begin position="198"/>
        <end position="337"/>
    </location>
</feature>
<feature type="transmembrane region" description="Helical" evidence="5">
    <location>
        <begin position="97"/>
        <end position="116"/>
    </location>
</feature>
<keyword evidence="3 5" id="KW-1133">Transmembrane helix</keyword>
<feature type="transmembrane region" description="Helical" evidence="5">
    <location>
        <begin position="361"/>
        <end position="377"/>
    </location>
</feature>
<feature type="transmembrane region" description="Helical" evidence="5">
    <location>
        <begin position="123"/>
        <end position="145"/>
    </location>
</feature>